<dbReference type="AlphaFoldDB" id="A0AAV7VAY6"/>
<sequence length="201" mass="22207">MTRAVKDLIPTGPQWTPVISDAVGAQERRRANNERASGVRKAVWPKIQVGDVVLIKDQHPEWKFRTPNERESWEVLKICRTMIKARIGTAKVSHNVSCFKKVKSATSQPAGTAAEEGMDDVRGEESDAEARGPRSGLRDGERNTGDSSCPGRSDNPASNSDSRHGEQWKRTPLSPANKLMPQSEIEGLPVLRRATEMNRAV</sequence>
<accession>A0AAV7VAY6</accession>
<feature type="region of interest" description="Disordered" evidence="1">
    <location>
        <begin position="102"/>
        <end position="201"/>
    </location>
</feature>
<evidence type="ECO:0000313" key="2">
    <source>
        <dbReference type="EMBL" id="KAJ1197282.1"/>
    </source>
</evidence>
<name>A0AAV7VAY6_PLEWA</name>
<feature type="compositionally biased region" description="Basic and acidic residues" evidence="1">
    <location>
        <begin position="119"/>
        <end position="144"/>
    </location>
</feature>
<comment type="caution">
    <text evidence="2">The sequence shown here is derived from an EMBL/GenBank/DDBJ whole genome shotgun (WGS) entry which is preliminary data.</text>
</comment>
<evidence type="ECO:0000313" key="3">
    <source>
        <dbReference type="Proteomes" id="UP001066276"/>
    </source>
</evidence>
<evidence type="ECO:0000256" key="1">
    <source>
        <dbReference type="SAM" id="MobiDB-lite"/>
    </source>
</evidence>
<proteinExistence type="predicted"/>
<dbReference type="EMBL" id="JANPWB010000003">
    <property type="protein sequence ID" value="KAJ1197282.1"/>
    <property type="molecule type" value="Genomic_DNA"/>
</dbReference>
<reference evidence="2" key="1">
    <citation type="journal article" date="2022" name="bioRxiv">
        <title>Sequencing and chromosome-scale assembly of the giantPleurodeles waltlgenome.</title>
        <authorList>
            <person name="Brown T."/>
            <person name="Elewa A."/>
            <person name="Iarovenko S."/>
            <person name="Subramanian E."/>
            <person name="Araus A.J."/>
            <person name="Petzold A."/>
            <person name="Susuki M."/>
            <person name="Suzuki K.-i.T."/>
            <person name="Hayashi T."/>
            <person name="Toyoda A."/>
            <person name="Oliveira C."/>
            <person name="Osipova E."/>
            <person name="Leigh N.D."/>
            <person name="Simon A."/>
            <person name="Yun M.H."/>
        </authorList>
    </citation>
    <scope>NUCLEOTIDE SEQUENCE</scope>
    <source>
        <strain evidence="2">20211129_DDA</strain>
        <tissue evidence="2">Liver</tissue>
    </source>
</reference>
<organism evidence="2 3">
    <name type="scientific">Pleurodeles waltl</name>
    <name type="common">Iberian ribbed newt</name>
    <dbReference type="NCBI Taxonomy" id="8319"/>
    <lineage>
        <taxon>Eukaryota</taxon>
        <taxon>Metazoa</taxon>
        <taxon>Chordata</taxon>
        <taxon>Craniata</taxon>
        <taxon>Vertebrata</taxon>
        <taxon>Euteleostomi</taxon>
        <taxon>Amphibia</taxon>
        <taxon>Batrachia</taxon>
        <taxon>Caudata</taxon>
        <taxon>Salamandroidea</taxon>
        <taxon>Salamandridae</taxon>
        <taxon>Pleurodelinae</taxon>
        <taxon>Pleurodeles</taxon>
    </lineage>
</organism>
<dbReference type="Proteomes" id="UP001066276">
    <property type="component" value="Chromosome 2_1"/>
</dbReference>
<protein>
    <submittedName>
        <fullName evidence="2">Uncharacterized protein</fullName>
    </submittedName>
</protein>
<keyword evidence="3" id="KW-1185">Reference proteome</keyword>
<gene>
    <name evidence="2" type="ORF">NDU88_001144</name>
</gene>